<protein>
    <recommendedName>
        <fullName evidence="3">Methyltransferase</fullName>
    </recommendedName>
</protein>
<dbReference type="PANTHER" id="PTHR34598">
    <property type="entry name" value="BLL6449 PROTEIN"/>
    <property type="match status" value="1"/>
</dbReference>
<evidence type="ECO:0000313" key="1">
    <source>
        <dbReference type="EMBL" id="KUR73228.1"/>
    </source>
</evidence>
<dbReference type="AlphaFoldDB" id="A0A117UYJ3"/>
<dbReference type="Proteomes" id="UP000058012">
    <property type="component" value="Unassembled WGS sequence"/>
</dbReference>
<name>A0A117UYJ3_9SPHN</name>
<dbReference type="EMBL" id="LLZS01000003">
    <property type="protein sequence ID" value="KUR73228.1"/>
    <property type="molecule type" value="Genomic_DNA"/>
</dbReference>
<evidence type="ECO:0008006" key="3">
    <source>
        <dbReference type="Google" id="ProtNLM"/>
    </source>
</evidence>
<accession>A0A117UYJ3</accession>
<keyword evidence="2" id="KW-1185">Reference proteome</keyword>
<dbReference type="InterPro" id="IPR044053">
    <property type="entry name" value="AsaB-like"/>
</dbReference>
<dbReference type="STRING" id="1117702.AQZ52_07245"/>
<organism evidence="1 2">
    <name type="scientific">Novosphingobium fuchskuhlense</name>
    <dbReference type="NCBI Taxonomy" id="1117702"/>
    <lineage>
        <taxon>Bacteria</taxon>
        <taxon>Pseudomonadati</taxon>
        <taxon>Pseudomonadota</taxon>
        <taxon>Alphaproteobacteria</taxon>
        <taxon>Sphingomonadales</taxon>
        <taxon>Sphingomonadaceae</taxon>
        <taxon>Novosphingobium</taxon>
    </lineage>
</organism>
<proteinExistence type="predicted"/>
<gene>
    <name evidence="1" type="ORF">AQZ52_07245</name>
</gene>
<sequence>MKQEARVEAWIAYSGRNFARPRYYANAHERDEVDIVPVLMPVLDGRAAETGVDREGFQLVSHRSAVRNFRDREEVARVHRREIEDLVQAETGADFVHVGAPGLLRFSERSGLAGSLNNSMPARFAHIDISDDTAAQFAKAGANGRAFSRCAHYNVWRALSPAPQDVPLAMCDARSLAAADLIAADAVFDEPGKPEWSFEGLVVAHNAAHRWHAFLDLNPDEAILFKTHDSDRARAIHVPHVAFDLPGCPADAPPRVSIEMRATAWWWH</sequence>
<evidence type="ECO:0000313" key="2">
    <source>
        <dbReference type="Proteomes" id="UP000058012"/>
    </source>
</evidence>
<reference evidence="1 2" key="1">
    <citation type="submission" date="2015-10" db="EMBL/GenBank/DDBJ databases">
        <title>Draft genome sequence of Novosphingobium fuchskuhlense DSM 25065 isolated from a surface water sample of the southwest basin of Lake Grosse Fuchskuhle.</title>
        <authorList>
            <person name="Ruckert C."/>
            <person name="Winkler A."/>
            <person name="Glaeser J."/>
            <person name="Grossart H.-P."/>
            <person name="Kalinowski J."/>
            <person name="Glaeser S."/>
        </authorList>
    </citation>
    <scope>NUCLEOTIDE SEQUENCE [LARGE SCALE GENOMIC DNA]</scope>
    <source>
        <strain evidence="1 2">FNE08-7</strain>
    </source>
</reference>
<comment type="caution">
    <text evidence="1">The sequence shown here is derived from an EMBL/GenBank/DDBJ whole genome shotgun (WGS) entry which is preliminary data.</text>
</comment>
<dbReference type="GO" id="GO:0016491">
    <property type="term" value="F:oxidoreductase activity"/>
    <property type="evidence" value="ECO:0007669"/>
    <property type="project" value="InterPro"/>
</dbReference>
<dbReference type="PANTHER" id="PTHR34598:SF3">
    <property type="entry name" value="OXIDOREDUCTASE AN1597"/>
    <property type="match status" value="1"/>
</dbReference>
<dbReference type="NCBIfam" id="NF041278">
    <property type="entry name" value="CmcJ_NvfI_EfuI"/>
    <property type="match status" value="1"/>
</dbReference>